<accession>A0A835DQV4</accession>
<comment type="similarity">
    <text evidence="1">Belongs to the PPR family. PCMP-H subfamily.</text>
</comment>
<dbReference type="SUPFAM" id="SSF48452">
    <property type="entry name" value="TPR-like"/>
    <property type="match status" value="1"/>
</dbReference>
<evidence type="ECO:0000256" key="3">
    <source>
        <dbReference type="PROSITE-ProRule" id="PRU00708"/>
    </source>
</evidence>
<dbReference type="FunFam" id="1.25.40.10:FF:000348">
    <property type="entry name" value="Pentatricopeptide repeat-containing protein chloroplastic"/>
    <property type="match status" value="1"/>
</dbReference>
<evidence type="ECO:0000256" key="1">
    <source>
        <dbReference type="ARBA" id="ARBA00006643"/>
    </source>
</evidence>
<keyword evidence="5" id="KW-1185">Reference proteome</keyword>
<name>A0A835DQV4_TETSI</name>
<feature type="repeat" description="PPR" evidence="3">
    <location>
        <begin position="71"/>
        <end position="105"/>
    </location>
</feature>
<dbReference type="InterPro" id="IPR046848">
    <property type="entry name" value="E_motif"/>
</dbReference>
<organism evidence="4 5">
    <name type="scientific">Tetracentron sinense</name>
    <name type="common">Spur-leaf</name>
    <dbReference type="NCBI Taxonomy" id="13715"/>
    <lineage>
        <taxon>Eukaryota</taxon>
        <taxon>Viridiplantae</taxon>
        <taxon>Streptophyta</taxon>
        <taxon>Embryophyta</taxon>
        <taxon>Tracheophyta</taxon>
        <taxon>Spermatophyta</taxon>
        <taxon>Magnoliopsida</taxon>
        <taxon>Trochodendrales</taxon>
        <taxon>Trochodendraceae</taxon>
        <taxon>Tetracentron</taxon>
    </lineage>
</organism>
<dbReference type="InterPro" id="IPR002885">
    <property type="entry name" value="PPR_rpt"/>
</dbReference>
<dbReference type="Pfam" id="PF01535">
    <property type="entry name" value="PPR"/>
    <property type="match status" value="3"/>
</dbReference>
<dbReference type="Pfam" id="PF20431">
    <property type="entry name" value="E_motif"/>
    <property type="match status" value="1"/>
</dbReference>
<sequence length="530" mass="59403">MSAWLPPPSIVSLTEMTTSLSELHQSHAHMVKTGLIRDTFAASRIITFAATFDPQTITYANSIFTHTDNPNSYIWNTIIRAYANSSTPEQSLLVFYQMLHGSVFPDNYTFPFVLKACSNLCSVEEGEQIHGHILKIGMGFDVYIQNSLIHMYAISGCFDKARNLLDKMLERDVISWNAILSANVGRGLMEQARRLFDEMPERNVESWNFMISGYVGSGLIEEARSLFDEMPKRDVVSWNSIITGYAHASRFSEVLVLFEDMQFAKVKSDGCTLVNVLSACARLGALSQGEWVHAYMDKNEIKIDGFLATALVDMYSKCGSIEKALRMFNRTLRKDISTWNSILAGLSTHGYGEHALKIFSEMLADGFAPNEVTFVSVLSACSRAGLLDEGRRVFDLMVEVHGIKPTVEHYGCMVDLLGRVGMLEEAEELVRTMPFEEAPMVWESLLGACRSHGDVEMAERVARKLLELNPLDSSGYVQLSNMYASMGRWNDVREVRRKMKAQQVRKEPGCSMIEVDGIVHEFLAGEGLHS</sequence>
<evidence type="ECO:0000256" key="2">
    <source>
        <dbReference type="ARBA" id="ARBA00022737"/>
    </source>
</evidence>
<dbReference type="PANTHER" id="PTHR47926">
    <property type="entry name" value="PENTATRICOPEPTIDE REPEAT-CONTAINING PROTEIN"/>
    <property type="match status" value="1"/>
</dbReference>
<dbReference type="FunFam" id="1.25.40.10:FF:000690">
    <property type="entry name" value="Pentatricopeptide repeat-containing protein"/>
    <property type="match status" value="1"/>
</dbReference>
<dbReference type="FunFam" id="1.25.40.10:FF:000470">
    <property type="entry name" value="Pentatricopeptide repeat-containing protein At5g66520"/>
    <property type="match status" value="1"/>
</dbReference>
<evidence type="ECO:0008006" key="6">
    <source>
        <dbReference type="Google" id="ProtNLM"/>
    </source>
</evidence>
<proteinExistence type="inferred from homology"/>
<feature type="repeat" description="PPR" evidence="3">
    <location>
        <begin position="141"/>
        <end position="175"/>
    </location>
</feature>
<dbReference type="GO" id="GO:0009451">
    <property type="term" value="P:RNA modification"/>
    <property type="evidence" value="ECO:0007669"/>
    <property type="project" value="InterPro"/>
</dbReference>
<feature type="repeat" description="PPR" evidence="3">
    <location>
        <begin position="335"/>
        <end position="369"/>
    </location>
</feature>
<dbReference type="InterPro" id="IPR011990">
    <property type="entry name" value="TPR-like_helical_dom_sf"/>
</dbReference>
<dbReference type="OMA" id="IQQAHAF"/>
<evidence type="ECO:0000313" key="4">
    <source>
        <dbReference type="EMBL" id="KAF8409112.1"/>
    </source>
</evidence>
<dbReference type="Gene3D" id="1.25.40.10">
    <property type="entry name" value="Tetratricopeptide repeat domain"/>
    <property type="match status" value="4"/>
</dbReference>
<comment type="caution">
    <text evidence="4">The sequence shown here is derived from an EMBL/GenBank/DDBJ whole genome shotgun (WGS) entry which is preliminary data.</text>
</comment>
<protein>
    <recommendedName>
        <fullName evidence="6">Chlororespiratory reduction 4</fullName>
    </recommendedName>
</protein>
<dbReference type="Proteomes" id="UP000655225">
    <property type="component" value="Unassembled WGS sequence"/>
</dbReference>
<dbReference type="Pfam" id="PF13041">
    <property type="entry name" value="PPR_2"/>
    <property type="match status" value="3"/>
</dbReference>
<feature type="repeat" description="PPR" evidence="3">
    <location>
        <begin position="370"/>
        <end position="405"/>
    </location>
</feature>
<dbReference type="NCBIfam" id="TIGR00756">
    <property type="entry name" value="PPR"/>
    <property type="match status" value="5"/>
</dbReference>
<dbReference type="GO" id="GO:0003729">
    <property type="term" value="F:mRNA binding"/>
    <property type="evidence" value="ECO:0007669"/>
    <property type="project" value="UniProtKB-ARBA"/>
</dbReference>
<dbReference type="AlphaFoldDB" id="A0A835DQV4"/>
<reference evidence="4 5" key="1">
    <citation type="submission" date="2020-04" db="EMBL/GenBank/DDBJ databases">
        <title>Plant Genome Project.</title>
        <authorList>
            <person name="Zhang R.-G."/>
        </authorList>
    </citation>
    <scope>NUCLEOTIDE SEQUENCE [LARGE SCALE GENOMIC DNA]</scope>
    <source>
        <strain evidence="4">YNK0</strain>
        <tissue evidence="4">Leaf</tissue>
    </source>
</reference>
<evidence type="ECO:0000313" key="5">
    <source>
        <dbReference type="Proteomes" id="UP000655225"/>
    </source>
</evidence>
<dbReference type="InterPro" id="IPR046960">
    <property type="entry name" value="PPR_At4g14850-like_plant"/>
</dbReference>
<keyword evidence="2" id="KW-0677">Repeat</keyword>
<dbReference type="PROSITE" id="PS51375">
    <property type="entry name" value="PPR"/>
    <property type="match status" value="5"/>
</dbReference>
<dbReference type="EMBL" id="JABCRI010000003">
    <property type="protein sequence ID" value="KAF8409112.1"/>
    <property type="molecule type" value="Genomic_DNA"/>
</dbReference>
<dbReference type="PANTHER" id="PTHR47926:SF436">
    <property type="entry name" value="PENTATRICOPEPTIDE REPEAT-CONTAINING PROTEIN ELI1, CHLOROPLASTIC-LIKE ISOFORM X2"/>
    <property type="match status" value="1"/>
</dbReference>
<dbReference type="OrthoDB" id="330671at2759"/>
<gene>
    <name evidence="4" type="ORF">HHK36_005185</name>
</gene>
<feature type="repeat" description="PPR" evidence="3">
    <location>
        <begin position="203"/>
        <end position="237"/>
    </location>
</feature>